<evidence type="ECO:0000313" key="4">
    <source>
        <dbReference type="Proteomes" id="UP000230390"/>
    </source>
</evidence>
<keyword evidence="4" id="KW-1185">Reference proteome</keyword>
<dbReference type="PRINTS" id="PR01438">
    <property type="entry name" value="UNVRSLSTRESS"/>
</dbReference>
<dbReference type="InterPro" id="IPR006015">
    <property type="entry name" value="Universal_stress_UspA"/>
</dbReference>
<proteinExistence type="inferred from homology"/>
<dbReference type="OrthoDB" id="9804721at2"/>
<evidence type="ECO:0000256" key="1">
    <source>
        <dbReference type="ARBA" id="ARBA00008791"/>
    </source>
</evidence>
<dbReference type="Proteomes" id="UP000230390">
    <property type="component" value="Unassembled WGS sequence"/>
</dbReference>
<dbReference type="Pfam" id="PF00582">
    <property type="entry name" value="Usp"/>
    <property type="match status" value="1"/>
</dbReference>
<name>A0A2G8TG93_9BURK</name>
<gene>
    <name evidence="3" type="ORF">CR105_11435</name>
</gene>
<comment type="similarity">
    <text evidence="1">Belongs to the universal stress protein A family.</text>
</comment>
<sequence>MEPALHRRTSVLLRASPSRSTYHKEKEMSLQTIVVHIDDSKHCEARLKMATHLALKYEAHLIGLAATGWLPAGFVRTAIDPVVPLTPIDIEPARGRCTAALATFEQQMRAMGVVSFETRLVELDPALALAMHGMCSDLIVVSQARGPNCDPSTRSDLPEWVMLNNAVPVLVVPARGEFASVGARIAVAWNRSNEARRAIGSALPLLCNADKVHLLIVDEGGAAAETDADMAVFLARHGVNAEEDIDSTGTDAGAALVRASVECGADLLVMGAYGRSRLREMVMGGASRTVLESMEVPVWMAH</sequence>
<dbReference type="CDD" id="cd00293">
    <property type="entry name" value="USP-like"/>
    <property type="match status" value="1"/>
</dbReference>
<dbReference type="SUPFAM" id="SSF52402">
    <property type="entry name" value="Adenine nucleotide alpha hydrolases-like"/>
    <property type="match status" value="2"/>
</dbReference>
<dbReference type="Gene3D" id="3.40.50.12370">
    <property type="match status" value="1"/>
</dbReference>
<comment type="caution">
    <text evidence="3">The sequence shown here is derived from an EMBL/GenBank/DDBJ whole genome shotgun (WGS) entry which is preliminary data.</text>
</comment>
<reference evidence="3 4" key="1">
    <citation type="submission" date="2017-10" db="EMBL/GenBank/DDBJ databases">
        <title>Massilia psychrophilum sp. nov., a novel purple-pigmented bacterium isolated from Tianshan glacier, Xinjiang Municipality, China.</title>
        <authorList>
            <person name="Wang H."/>
        </authorList>
    </citation>
    <scope>NUCLEOTIDE SEQUENCE [LARGE SCALE GENOMIC DNA]</scope>
    <source>
        <strain evidence="3 4">JCM 30074</strain>
    </source>
</reference>
<dbReference type="PANTHER" id="PTHR46268">
    <property type="entry name" value="STRESS RESPONSE PROTEIN NHAX"/>
    <property type="match status" value="1"/>
</dbReference>
<feature type="domain" description="UspA" evidence="2">
    <location>
        <begin position="234"/>
        <end position="301"/>
    </location>
</feature>
<organism evidence="3 4">
    <name type="scientific">Massilia eurypsychrophila</name>
    <dbReference type="NCBI Taxonomy" id="1485217"/>
    <lineage>
        <taxon>Bacteria</taxon>
        <taxon>Pseudomonadati</taxon>
        <taxon>Pseudomonadota</taxon>
        <taxon>Betaproteobacteria</taxon>
        <taxon>Burkholderiales</taxon>
        <taxon>Oxalobacteraceae</taxon>
        <taxon>Telluria group</taxon>
        <taxon>Massilia</taxon>
    </lineage>
</organism>
<evidence type="ECO:0000313" key="3">
    <source>
        <dbReference type="EMBL" id="PIL45070.1"/>
    </source>
</evidence>
<dbReference type="AlphaFoldDB" id="A0A2G8TG93"/>
<dbReference type="EMBL" id="PDOC01000005">
    <property type="protein sequence ID" value="PIL45070.1"/>
    <property type="molecule type" value="Genomic_DNA"/>
</dbReference>
<dbReference type="PANTHER" id="PTHR46268:SF15">
    <property type="entry name" value="UNIVERSAL STRESS PROTEIN HP_0031"/>
    <property type="match status" value="1"/>
</dbReference>
<accession>A0A2G8TG93</accession>
<evidence type="ECO:0000259" key="2">
    <source>
        <dbReference type="Pfam" id="PF00582"/>
    </source>
</evidence>
<dbReference type="InterPro" id="IPR006016">
    <property type="entry name" value="UspA"/>
</dbReference>
<protein>
    <submittedName>
        <fullName evidence="3">Universal stress protein</fullName>
    </submittedName>
</protein>